<sequence length="131" mass="15254">MRVYVLLYNVGTENEGIHTVQMGEKNKVLMFESQEDAIRYALLLEAQDFPSASVESIDSEEVEEFCRSANYDWELIKNGKLEIPPEKNVEQTEWSPEDNPSQKWQQPETETPSEMSSEELERIRRKLEGLL</sequence>
<dbReference type="KEGG" id="cyc:PCC7424_4978"/>
<keyword evidence="3" id="KW-1185">Reference proteome</keyword>
<dbReference type="AlphaFoldDB" id="B7KFK6"/>
<evidence type="ECO:0008006" key="4">
    <source>
        <dbReference type="Google" id="ProtNLM"/>
    </source>
</evidence>
<dbReference type="STRING" id="65393.PCC7424_4978"/>
<dbReference type="Pfam" id="PF11360">
    <property type="entry name" value="DUF3110"/>
    <property type="match status" value="1"/>
</dbReference>
<organism evidence="2 3">
    <name type="scientific">Gloeothece citriformis (strain PCC 7424)</name>
    <name type="common">Cyanothece sp. (strain PCC 7424)</name>
    <dbReference type="NCBI Taxonomy" id="65393"/>
    <lineage>
        <taxon>Bacteria</taxon>
        <taxon>Bacillati</taxon>
        <taxon>Cyanobacteriota</taxon>
        <taxon>Cyanophyceae</taxon>
        <taxon>Oscillatoriophycideae</taxon>
        <taxon>Chroococcales</taxon>
        <taxon>Aphanothecaceae</taxon>
        <taxon>Gloeothece</taxon>
        <taxon>Gloeothece citriformis</taxon>
    </lineage>
</organism>
<evidence type="ECO:0000313" key="3">
    <source>
        <dbReference type="Proteomes" id="UP000002384"/>
    </source>
</evidence>
<accession>B7KFK6</accession>
<reference evidence="3" key="1">
    <citation type="journal article" date="2011" name="MBio">
        <title>Novel metabolic attributes of the genus Cyanothece, comprising a group of unicellular nitrogen-fixing Cyanobacteria.</title>
        <authorList>
            <person name="Bandyopadhyay A."/>
            <person name="Elvitigala T."/>
            <person name="Welsh E."/>
            <person name="Stockel J."/>
            <person name="Liberton M."/>
            <person name="Min H."/>
            <person name="Sherman L.A."/>
            <person name="Pakrasi H.B."/>
        </authorList>
    </citation>
    <scope>NUCLEOTIDE SEQUENCE [LARGE SCALE GENOMIC DNA]</scope>
    <source>
        <strain evidence="3">PCC 7424</strain>
    </source>
</reference>
<evidence type="ECO:0000256" key="1">
    <source>
        <dbReference type="SAM" id="MobiDB-lite"/>
    </source>
</evidence>
<gene>
    <name evidence="2" type="ordered locus">PCC7424_4978</name>
</gene>
<feature type="compositionally biased region" description="Polar residues" evidence="1">
    <location>
        <begin position="91"/>
        <end position="106"/>
    </location>
</feature>
<protein>
    <recommendedName>
        <fullName evidence="4">DUF3110 domain-containing protein</fullName>
    </recommendedName>
</protein>
<dbReference type="Proteomes" id="UP000002384">
    <property type="component" value="Chromosome"/>
</dbReference>
<dbReference type="InterPro" id="IPR021503">
    <property type="entry name" value="DUF3110"/>
</dbReference>
<evidence type="ECO:0000313" key="2">
    <source>
        <dbReference type="EMBL" id="ACK73331.1"/>
    </source>
</evidence>
<dbReference type="RefSeq" id="WP_015956912.1">
    <property type="nucleotide sequence ID" value="NC_011729.1"/>
</dbReference>
<feature type="region of interest" description="Disordered" evidence="1">
    <location>
        <begin position="84"/>
        <end position="121"/>
    </location>
</feature>
<dbReference type="EMBL" id="CP001291">
    <property type="protein sequence ID" value="ACK73331.1"/>
    <property type="molecule type" value="Genomic_DNA"/>
</dbReference>
<name>B7KFK6_GLOC7</name>
<dbReference type="HOGENOM" id="CLU_131947_0_0_3"/>
<proteinExistence type="predicted"/>
<dbReference type="eggNOG" id="COG0457">
    <property type="taxonomic scope" value="Bacteria"/>
</dbReference>
<dbReference type="OrthoDB" id="461609at2"/>